<dbReference type="Proteomes" id="UP000775213">
    <property type="component" value="Unassembled WGS sequence"/>
</dbReference>
<evidence type="ECO:0000313" key="1">
    <source>
        <dbReference type="EMBL" id="KAH0452030.1"/>
    </source>
</evidence>
<proteinExistence type="predicted"/>
<keyword evidence="2" id="KW-1185">Reference proteome</keyword>
<accession>A0AAV7G8E8</accession>
<organism evidence="1 2">
    <name type="scientific">Dendrobium chrysotoxum</name>
    <name type="common">Orchid</name>
    <dbReference type="NCBI Taxonomy" id="161865"/>
    <lineage>
        <taxon>Eukaryota</taxon>
        <taxon>Viridiplantae</taxon>
        <taxon>Streptophyta</taxon>
        <taxon>Embryophyta</taxon>
        <taxon>Tracheophyta</taxon>
        <taxon>Spermatophyta</taxon>
        <taxon>Magnoliopsida</taxon>
        <taxon>Liliopsida</taxon>
        <taxon>Asparagales</taxon>
        <taxon>Orchidaceae</taxon>
        <taxon>Epidendroideae</taxon>
        <taxon>Malaxideae</taxon>
        <taxon>Dendrobiinae</taxon>
        <taxon>Dendrobium</taxon>
    </lineage>
</organism>
<dbReference type="InterPro" id="IPR036397">
    <property type="entry name" value="RNaseH_sf"/>
</dbReference>
<protein>
    <submittedName>
        <fullName evidence="1">Uncharacterized protein</fullName>
    </submittedName>
</protein>
<dbReference type="InterPro" id="IPR006941">
    <property type="entry name" value="RNase_CAF1"/>
</dbReference>
<reference evidence="1 2" key="1">
    <citation type="journal article" date="2021" name="Hortic Res">
        <title>Chromosome-scale assembly of the Dendrobium chrysotoxum genome enhances the understanding of orchid evolution.</title>
        <authorList>
            <person name="Zhang Y."/>
            <person name="Zhang G.Q."/>
            <person name="Zhang D."/>
            <person name="Liu X.D."/>
            <person name="Xu X.Y."/>
            <person name="Sun W.H."/>
            <person name="Yu X."/>
            <person name="Zhu X."/>
            <person name="Wang Z.W."/>
            <person name="Zhao X."/>
            <person name="Zhong W.Y."/>
            <person name="Chen H."/>
            <person name="Yin W.L."/>
            <person name="Huang T."/>
            <person name="Niu S.C."/>
            <person name="Liu Z.J."/>
        </authorList>
    </citation>
    <scope>NUCLEOTIDE SEQUENCE [LARGE SCALE GENOMIC DNA]</scope>
    <source>
        <strain evidence="1">Lindl</strain>
    </source>
</reference>
<name>A0AAV7G8E8_DENCH</name>
<dbReference type="Gene3D" id="3.30.420.10">
    <property type="entry name" value="Ribonuclease H-like superfamily/Ribonuclease H"/>
    <property type="match status" value="1"/>
</dbReference>
<gene>
    <name evidence="1" type="ORF">IEQ34_019329</name>
</gene>
<evidence type="ECO:0000313" key="2">
    <source>
        <dbReference type="Proteomes" id="UP000775213"/>
    </source>
</evidence>
<dbReference type="AlphaFoldDB" id="A0AAV7G8E8"/>
<dbReference type="GO" id="GO:0003676">
    <property type="term" value="F:nucleic acid binding"/>
    <property type="evidence" value="ECO:0007669"/>
    <property type="project" value="InterPro"/>
</dbReference>
<sequence>MLTSLEEDKKGFHQVIDLISSSHKIIISHNWLHDFTFIHEKSLGLLPEMYFVPIELEVLDQVEDGNNSHGNNVVKLTFLFAKLNMLLKNAPSSRSAL</sequence>
<dbReference type="EMBL" id="JAGFBR010000017">
    <property type="protein sequence ID" value="KAH0452030.1"/>
    <property type="molecule type" value="Genomic_DNA"/>
</dbReference>
<comment type="caution">
    <text evidence="1">The sequence shown here is derived from an EMBL/GenBank/DDBJ whole genome shotgun (WGS) entry which is preliminary data.</text>
</comment>
<dbReference type="Pfam" id="PF04857">
    <property type="entry name" value="CAF1"/>
    <property type="match status" value="1"/>
</dbReference>